<evidence type="ECO:0000256" key="5">
    <source>
        <dbReference type="ARBA" id="ARBA00022475"/>
    </source>
</evidence>
<keyword evidence="9 13" id="KW-0472">Membrane</keyword>
<dbReference type="GO" id="GO:0032977">
    <property type="term" value="F:membrane insertase activity"/>
    <property type="evidence" value="ECO:0007669"/>
    <property type="project" value="InterPro"/>
</dbReference>
<dbReference type="NCBIfam" id="NF002352">
    <property type="entry name" value="PRK01318.1-3"/>
    <property type="match status" value="1"/>
</dbReference>
<keyword evidence="5 13" id="KW-1003">Cell membrane</keyword>
<reference evidence="17 18" key="2">
    <citation type="journal article" date="2012" name="PLoS ONE">
        <title>Genomic characterization of the taylorella genus.</title>
        <authorList>
            <person name="Hebert L."/>
            <person name="Moumen B."/>
            <person name="Pons N."/>
            <person name="Duquesne F."/>
            <person name="Breuil M.F."/>
            <person name="Goux D."/>
            <person name="Batto J.M."/>
            <person name="Laugier C."/>
            <person name="Renault P."/>
            <person name="Petry S."/>
        </authorList>
    </citation>
    <scope>NUCLEOTIDE SEQUENCE [LARGE SCALE GENOMIC DNA]</scope>
    <source>
        <strain evidence="17 18">MCE3</strain>
    </source>
</reference>
<keyword evidence="18" id="KW-1185">Reference proteome</keyword>
<evidence type="ECO:0000256" key="10">
    <source>
        <dbReference type="ARBA" id="ARBA00023186"/>
    </source>
</evidence>
<evidence type="ECO:0000256" key="2">
    <source>
        <dbReference type="ARBA" id="ARBA00010527"/>
    </source>
</evidence>
<dbReference type="InterPro" id="IPR028053">
    <property type="entry name" value="Membr_insert_YidC_N"/>
</dbReference>
<feature type="transmembrane region" description="Helical" evidence="13">
    <location>
        <begin position="468"/>
        <end position="485"/>
    </location>
</feature>
<evidence type="ECO:0000256" key="3">
    <source>
        <dbReference type="ARBA" id="ARBA00015325"/>
    </source>
</evidence>
<dbReference type="KEGG" id="tas:TASI_1578"/>
<comment type="function">
    <text evidence="13">Required for the insertion and/or proper folding and/or complex formation of integral membrane proteins into the membrane. Involved in integration of membrane proteins that insert both dependently and independently of the Sec translocase complex, as well as at least some lipoproteins. Aids folding of multispanning membrane proteins.</text>
</comment>
<keyword evidence="10 13" id="KW-0143">Chaperone</keyword>
<feature type="region of interest" description="Disordered" evidence="14">
    <location>
        <begin position="34"/>
        <end position="68"/>
    </location>
</feature>
<evidence type="ECO:0000256" key="7">
    <source>
        <dbReference type="ARBA" id="ARBA00022927"/>
    </source>
</evidence>
<feature type="domain" description="Membrane insertase YidC N-terminal" evidence="16">
    <location>
        <begin position="74"/>
        <end position="346"/>
    </location>
</feature>
<dbReference type="PANTHER" id="PTHR12428">
    <property type="entry name" value="OXA1"/>
    <property type="match status" value="1"/>
</dbReference>
<evidence type="ECO:0000256" key="1">
    <source>
        <dbReference type="ARBA" id="ARBA00004429"/>
    </source>
</evidence>
<name>G4QCC5_TAYAM</name>
<keyword evidence="4 13" id="KW-0813">Transport</keyword>
<evidence type="ECO:0000313" key="18">
    <source>
        <dbReference type="Proteomes" id="UP000009284"/>
    </source>
</evidence>
<dbReference type="PRINTS" id="PR00701">
    <property type="entry name" value="60KDINNERMP"/>
</dbReference>
<feature type="transmembrane region" description="Helical" evidence="13">
    <location>
        <begin position="421"/>
        <end position="444"/>
    </location>
</feature>
<keyword evidence="6 13" id="KW-0812">Transmembrane</keyword>
<dbReference type="OrthoDB" id="9780552at2"/>
<dbReference type="CDD" id="cd20070">
    <property type="entry name" value="5TM_YidC_Alb3"/>
    <property type="match status" value="1"/>
</dbReference>
<feature type="transmembrane region" description="Helical" evidence="13">
    <location>
        <begin position="497"/>
        <end position="522"/>
    </location>
</feature>
<dbReference type="Proteomes" id="UP000009284">
    <property type="component" value="Chromosome"/>
</dbReference>
<dbReference type="InterPro" id="IPR001708">
    <property type="entry name" value="YidC/ALB3/OXA1/COX18"/>
</dbReference>
<evidence type="ECO:0000256" key="11">
    <source>
        <dbReference type="ARBA" id="ARBA00033245"/>
    </source>
</evidence>
<evidence type="ECO:0000313" key="17">
    <source>
        <dbReference type="EMBL" id="AEP37312.1"/>
    </source>
</evidence>
<evidence type="ECO:0000256" key="8">
    <source>
        <dbReference type="ARBA" id="ARBA00022989"/>
    </source>
</evidence>
<sequence>MEFRRTILWMILVFSLFTLWSNWKTYNNPAPINTNSEQVQNPATPNVPSAGTTSVTPNATKESASQINPNSEKLTFKSDVLELTFDTLGAQIIEAKLLKHHDSENSELPTTLLNYKDGLYTIQSGVLSQTANKTFPNQASVFKLVSKEEFKNSESAKIVFEAESDGVKVKRTYTLTKDSYDIKVNDEIINIGTEPVSAIHYLQITRDGEKPKDTVSMSNTYWGYAVYSDEEKFEKIPFSDIDDKSANYISKTTNGWISFIQHYFVTAWVFESGKEHHIEFRKAGQNLYAASASQVLGTLAPQQTTTTSSHLWVGPQDQKALVKVHPELNTVVNYGWLTFIAKPMFALMSWINSVIDNWGWTIVVLTIIIKLLLYPLSATSYRSMARMKNVAPRMKLLKEQYGDDKQKLNAAMMQLYRTEKINPLGGCLPILLQIPIFLTLYRVILSSVELRGAPWIGWITDLSVQDPYYILPILMILTMFLQMRMNPTPPDPTQAKIMMIMPLVFGAMMFFFPAGLVLYWTVNSLLSMLQQWYNTRRFTQTTNEKILTHK</sequence>
<evidence type="ECO:0000259" key="16">
    <source>
        <dbReference type="Pfam" id="PF14849"/>
    </source>
</evidence>
<dbReference type="Pfam" id="PF14849">
    <property type="entry name" value="YidC_periplas"/>
    <property type="match status" value="1"/>
</dbReference>
<dbReference type="HAMAP" id="MF_01810">
    <property type="entry name" value="YidC_type1"/>
    <property type="match status" value="1"/>
</dbReference>
<gene>
    <name evidence="13" type="primary">yidC</name>
    <name evidence="17" type="ordered locus">TASI_1578</name>
</gene>
<accession>G4QCC5</accession>
<dbReference type="InterPro" id="IPR038221">
    <property type="entry name" value="YidC_periplasmic_sf"/>
</dbReference>
<keyword evidence="13" id="KW-0997">Cell inner membrane</keyword>
<organism evidence="17 18">
    <name type="scientific">Taylorella asinigenitalis (strain MCE3)</name>
    <dbReference type="NCBI Taxonomy" id="1008459"/>
    <lineage>
        <taxon>Bacteria</taxon>
        <taxon>Pseudomonadati</taxon>
        <taxon>Pseudomonadota</taxon>
        <taxon>Betaproteobacteria</taxon>
        <taxon>Burkholderiales</taxon>
        <taxon>Alcaligenaceae</taxon>
        <taxon>Taylorella</taxon>
    </lineage>
</organism>
<feature type="domain" description="Membrane insertase YidC/Oxa/ALB C-terminal" evidence="15">
    <location>
        <begin position="358"/>
        <end position="535"/>
    </location>
</feature>
<dbReference type="EMBL" id="CP003059">
    <property type="protein sequence ID" value="AEP37312.1"/>
    <property type="molecule type" value="Genomic_DNA"/>
</dbReference>
<evidence type="ECO:0000256" key="4">
    <source>
        <dbReference type="ARBA" id="ARBA00022448"/>
    </source>
</evidence>
<comment type="similarity">
    <text evidence="2 13">Belongs to the OXA1/ALB3/YidC family. Type 1 subfamily.</text>
</comment>
<dbReference type="InterPro" id="IPR019998">
    <property type="entry name" value="Membr_insert_YidC"/>
</dbReference>
<comment type="subunit">
    <text evidence="13">Interacts with the Sec translocase complex via SecD. Specifically interacts with transmembrane segments of nascent integral membrane proteins during membrane integration.</text>
</comment>
<dbReference type="GO" id="GO:0005886">
    <property type="term" value="C:plasma membrane"/>
    <property type="evidence" value="ECO:0007669"/>
    <property type="project" value="UniProtKB-SubCell"/>
</dbReference>
<keyword evidence="7 13" id="KW-0653">Protein transport</keyword>
<evidence type="ECO:0000256" key="9">
    <source>
        <dbReference type="ARBA" id="ARBA00023136"/>
    </source>
</evidence>
<dbReference type="InterPro" id="IPR028055">
    <property type="entry name" value="YidC/Oxa/ALB_C"/>
</dbReference>
<dbReference type="NCBIfam" id="TIGR03592">
    <property type="entry name" value="yidC_oxa1_cterm"/>
    <property type="match status" value="1"/>
</dbReference>
<dbReference type="GO" id="GO:0051205">
    <property type="term" value="P:protein insertion into membrane"/>
    <property type="evidence" value="ECO:0007669"/>
    <property type="project" value="TreeGrafter"/>
</dbReference>
<evidence type="ECO:0000256" key="6">
    <source>
        <dbReference type="ARBA" id="ARBA00022692"/>
    </source>
</evidence>
<dbReference type="InterPro" id="IPR047196">
    <property type="entry name" value="YidC_ALB_C"/>
</dbReference>
<feature type="transmembrane region" description="Helical" evidence="13">
    <location>
        <begin position="357"/>
        <end position="378"/>
    </location>
</feature>
<keyword evidence="8 13" id="KW-1133">Transmembrane helix</keyword>
<dbReference type="NCBIfam" id="NF002353">
    <property type="entry name" value="PRK01318.1-4"/>
    <property type="match status" value="1"/>
</dbReference>
<reference key="1">
    <citation type="submission" date="2011-09" db="EMBL/GenBank/DDBJ databases">
        <title>Genomic characterization of the Taylorella genus.</title>
        <authorList>
            <person name="Hebert L."/>
            <person name="Moumen B."/>
            <person name="Pons N."/>
            <person name="Duquesne F."/>
            <person name="Breuil M.-F."/>
            <person name="Goux D."/>
            <person name="Batto J.-M."/>
            <person name="Renault P."/>
            <person name="Laugier C."/>
            <person name="Petry S."/>
        </authorList>
    </citation>
    <scope>NUCLEOTIDE SEQUENCE</scope>
    <source>
        <strain>MCE3</strain>
    </source>
</reference>
<dbReference type="NCBIfam" id="TIGR03593">
    <property type="entry name" value="yidC_nterm"/>
    <property type="match status" value="1"/>
</dbReference>
<dbReference type="HOGENOM" id="CLU_016535_3_0_4"/>
<dbReference type="Pfam" id="PF02096">
    <property type="entry name" value="60KD_IMP"/>
    <property type="match status" value="1"/>
</dbReference>
<proteinExistence type="inferred from homology"/>
<dbReference type="RefSeq" id="WP_014112197.1">
    <property type="nucleotide sequence ID" value="NC_016043.1"/>
</dbReference>
<dbReference type="GO" id="GO:0015031">
    <property type="term" value="P:protein transport"/>
    <property type="evidence" value="ECO:0007669"/>
    <property type="project" value="UniProtKB-KW"/>
</dbReference>
<dbReference type="Gene3D" id="2.70.98.90">
    <property type="match status" value="1"/>
</dbReference>
<evidence type="ECO:0000259" key="15">
    <source>
        <dbReference type="Pfam" id="PF02096"/>
    </source>
</evidence>
<evidence type="ECO:0000256" key="12">
    <source>
        <dbReference type="ARBA" id="ARBA00033342"/>
    </source>
</evidence>
<protein>
    <recommendedName>
        <fullName evidence="3 13">Membrane protein insertase YidC</fullName>
    </recommendedName>
    <alternativeName>
        <fullName evidence="12 13">Foldase YidC</fullName>
    </alternativeName>
    <alternativeName>
        <fullName evidence="11 13">Membrane integrase YidC</fullName>
    </alternativeName>
    <alternativeName>
        <fullName evidence="13">Membrane protein YidC</fullName>
    </alternativeName>
</protein>
<evidence type="ECO:0000256" key="14">
    <source>
        <dbReference type="SAM" id="MobiDB-lite"/>
    </source>
</evidence>
<dbReference type="PRINTS" id="PR01900">
    <property type="entry name" value="YIDCPROTEIN"/>
</dbReference>
<comment type="subcellular location">
    <subcellularLocation>
        <location evidence="1 13">Cell inner membrane</location>
        <topology evidence="1 13">Multi-pass membrane protein</topology>
    </subcellularLocation>
</comment>
<dbReference type="PANTHER" id="PTHR12428:SF65">
    <property type="entry name" value="CYTOCHROME C OXIDASE ASSEMBLY PROTEIN COX18, MITOCHONDRIAL"/>
    <property type="match status" value="1"/>
</dbReference>
<dbReference type="eggNOG" id="COG0706">
    <property type="taxonomic scope" value="Bacteria"/>
</dbReference>
<dbReference type="STRING" id="1008459.TASI_1578"/>
<evidence type="ECO:0000256" key="13">
    <source>
        <dbReference type="HAMAP-Rule" id="MF_01810"/>
    </source>
</evidence>
<dbReference type="CDD" id="cd19961">
    <property type="entry name" value="EcYidC-like_peri"/>
    <property type="match status" value="1"/>
</dbReference>
<dbReference type="AlphaFoldDB" id="G4QCC5"/>